<dbReference type="InterPro" id="IPR046960">
    <property type="entry name" value="PPR_At4g14850-like_plant"/>
</dbReference>
<dbReference type="PANTHER" id="PTHR47926">
    <property type="entry name" value="PENTATRICOPEPTIDE REPEAT-CONTAINING PROTEIN"/>
    <property type="match status" value="1"/>
</dbReference>
<name>A0A835M626_9MAGN</name>
<dbReference type="AlphaFoldDB" id="A0A835M626"/>
<sequence length="117" mass="13309">MAVPGKPKSFVEGIQHAIHMYVFDGKPLDMKKQELAKRSSSFRVHVLFGAGVKEDIEKYRNVPLKVEHYGYMVDLLGRNGPIDMAHEIIEQYPSGEHYCVRALLAACKLHKNMRLGK</sequence>
<dbReference type="GO" id="GO:0009451">
    <property type="term" value="P:RNA modification"/>
    <property type="evidence" value="ECO:0007669"/>
    <property type="project" value="InterPro"/>
</dbReference>
<proteinExistence type="predicted"/>
<dbReference type="EMBL" id="JADFTS010000002">
    <property type="protein sequence ID" value="KAF9621008.1"/>
    <property type="molecule type" value="Genomic_DNA"/>
</dbReference>
<protein>
    <submittedName>
        <fullName evidence="1">Uncharacterized protein</fullName>
    </submittedName>
</protein>
<evidence type="ECO:0000313" key="1">
    <source>
        <dbReference type="EMBL" id="KAF9621008.1"/>
    </source>
</evidence>
<gene>
    <name evidence="1" type="ORF">IFM89_015830</name>
</gene>
<keyword evidence="2" id="KW-1185">Reference proteome</keyword>
<dbReference type="OrthoDB" id="185373at2759"/>
<evidence type="ECO:0000313" key="2">
    <source>
        <dbReference type="Proteomes" id="UP000631114"/>
    </source>
</evidence>
<accession>A0A835M626</accession>
<organism evidence="1 2">
    <name type="scientific">Coptis chinensis</name>
    <dbReference type="NCBI Taxonomy" id="261450"/>
    <lineage>
        <taxon>Eukaryota</taxon>
        <taxon>Viridiplantae</taxon>
        <taxon>Streptophyta</taxon>
        <taxon>Embryophyta</taxon>
        <taxon>Tracheophyta</taxon>
        <taxon>Spermatophyta</taxon>
        <taxon>Magnoliopsida</taxon>
        <taxon>Ranunculales</taxon>
        <taxon>Ranunculaceae</taxon>
        <taxon>Coptidoideae</taxon>
        <taxon>Coptis</taxon>
    </lineage>
</organism>
<dbReference type="Proteomes" id="UP000631114">
    <property type="component" value="Unassembled WGS sequence"/>
</dbReference>
<reference evidence="1 2" key="1">
    <citation type="submission" date="2020-10" db="EMBL/GenBank/DDBJ databases">
        <title>The Coptis chinensis genome and diversification of protoberbering-type alkaloids.</title>
        <authorList>
            <person name="Wang B."/>
            <person name="Shu S."/>
            <person name="Song C."/>
            <person name="Liu Y."/>
        </authorList>
    </citation>
    <scope>NUCLEOTIDE SEQUENCE [LARGE SCALE GENOMIC DNA]</scope>
    <source>
        <strain evidence="1">HL-2020</strain>
        <tissue evidence="1">Leaf</tissue>
    </source>
</reference>
<comment type="caution">
    <text evidence="1">The sequence shown here is derived from an EMBL/GenBank/DDBJ whole genome shotgun (WGS) entry which is preliminary data.</text>
</comment>
<dbReference type="GO" id="GO:0003723">
    <property type="term" value="F:RNA binding"/>
    <property type="evidence" value="ECO:0007669"/>
    <property type="project" value="InterPro"/>
</dbReference>